<feature type="domain" description="Endonuclease/exonuclease/phosphatase" evidence="10">
    <location>
        <begin position="91"/>
        <end position="335"/>
    </location>
</feature>
<evidence type="ECO:0000256" key="9">
    <source>
        <dbReference type="SAM" id="Phobius"/>
    </source>
</evidence>
<dbReference type="Proteomes" id="UP001589654">
    <property type="component" value="Unassembled WGS sequence"/>
</dbReference>
<comment type="cofactor">
    <cofactor evidence="1">
        <name>Mn(2+)</name>
        <dbReference type="ChEBI" id="CHEBI:29035"/>
    </cofactor>
</comment>
<feature type="transmembrane region" description="Helical" evidence="9">
    <location>
        <begin position="59"/>
        <end position="78"/>
    </location>
</feature>
<evidence type="ECO:0000313" key="11">
    <source>
        <dbReference type="EMBL" id="MFB9211100.1"/>
    </source>
</evidence>
<dbReference type="EMBL" id="JBHMEW010000041">
    <property type="protein sequence ID" value="MFB9211100.1"/>
    <property type="molecule type" value="Genomic_DNA"/>
</dbReference>
<dbReference type="InterPro" id="IPR036691">
    <property type="entry name" value="Endo/exonu/phosph_ase_sf"/>
</dbReference>
<keyword evidence="9" id="KW-0812">Transmembrane</keyword>
<keyword evidence="12" id="KW-1185">Reference proteome</keyword>
<comment type="cofactor">
    <cofactor evidence="2">
        <name>Mg(2+)</name>
        <dbReference type="ChEBI" id="CHEBI:18420"/>
    </cofactor>
</comment>
<feature type="transmembrane region" description="Helical" evidence="9">
    <location>
        <begin position="31"/>
        <end position="52"/>
    </location>
</feature>
<evidence type="ECO:0000256" key="4">
    <source>
        <dbReference type="ARBA" id="ARBA00022723"/>
    </source>
</evidence>
<name>A0ABV5J4M3_9BACT</name>
<dbReference type="GO" id="GO:0004519">
    <property type="term" value="F:endonuclease activity"/>
    <property type="evidence" value="ECO:0007669"/>
    <property type="project" value="UniProtKB-KW"/>
</dbReference>
<evidence type="ECO:0000313" key="12">
    <source>
        <dbReference type="Proteomes" id="UP001589654"/>
    </source>
</evidence>
<dbReference type="InterPro" id="IPR005135">
    <property type="entry name" value="Endo/exonuclease/phosphatase"/>
</dbReference>
<proteinExistence type="predicted"/>
<dbReference type="SUPFAM" id="SSF56219">
    <property type="entry name" value="DNase I-like"/>
    <property type="match status" value="1"/>
</dbReference>
<evidence type="ECO:0000256" key="5">
    <source>
        <dbReference type="ARBA" id="ARBA00022763"/>
    </source>
</evidence>
<keyword evidence="8" id="KW-0234">DNA repair</keyword>
<evidence type="ECO:0000256" key="8">
    <source>
        <dbReference type="ARBA" id="ARBA00023204"/>
    </source>
</evidence>
<evidence type="ECO:0000259" key="10">
    <source>
        <dbReference type="Pfam" id="PF03372"/>
    </source>
</evidence>
<keyword evidence="11" id="KW-0255">Endonuclease</keyword>
<evidence type="ECO:0000256" key="7">
    <source>
        <dbReference type="ARBA" id="ARBA00022842"/>
    </source>
</evidence>
<keyword evidence="5" id="KW-0227">DNA damage</keyword>
<keyword evidence="7" id="KW-0460">Magnesium</keyword>
<gene>
    <name evidence="11" type="ORF">ACFFUR_04725</name>
</gene>
<dbReference type="RefSeq" id="WP_290246557.1">
    <property type="nucleotide sequence ID" value="NZ_JAUFQT010000001.1"/>
</dbReference>
<evidence type="ECO:0000256" key="6">
    <source>
        <dbReference type="ARBA" id="ARBA00022801"/>
    </source>
</evidence>
<keyword evidence="3" id="KW-0540">Nuclease</keyword>
<dbReference type="CDD" id="cd09084">
    <property type="entry name" value="EEP-2"/>
    <property type="match status" value="1"/>
</dbReference>
<keyword evidence="6" id="KW-0378">Hydrolase</keyword>
<dbReference type="PANTHER" id="PTHR15822">
    <property type="entry name" value="TRAF AND TNF RECEPTOR-ASSOCIATED PROTEIN"/>
    <property type="match status" value="1"/>
</dbReference>
<keyword evidence="9" id="KW-0472">Membrane</keyword>
<sequence length="356" mass="41002">MRYIITLVFLLSALLFFSVNISPEALPYAGLISLLIPFFLITNFILFFFLLLRKSKSALLPLVAIILGWKFIGITFQLNSKSENTDGISLLSYNVHMFNYEKFKANDPNISPNIYNWIREQNVDIMGFQEFFQDHTTPSRNAIKLISNEGKYHYSTQIVEGKPDKIFFGLAIFSKHPIINEGKIFDNQRSNGAMFVDLKVNQDTIRVYNAHLESMSIPAEKLDNMDGIKEKYRETLHKLNKGAVSRATQVQVLADHIQNCPYPVILMGDFNDVPYSFTYFTLKSVLKNAFEEVGRGFGFTYNRVLFFLRIDNIFYGKGLTPVQFNTLREVDYSDHYPISSIFQLRKPNNQPQSLAE</sequence>
<dbReference type="Pfam" id="PF03372">
    <property type="entry name" value="Exo_endo_phos"/>
    <property type="match status" value="1"/>
</dbReference>
<evidence type="ECO:0000256" key="3">
    <source>
        <dbReference type="ARBA" id="ARBA00022722"/>
    </source>
</evidence>
<dbReference type="PANTHER" id="PTHR15822:SF4">
    <property type="entry name" value="TYROSYL-DNA PHOSPHODIESTERASE 2"/>
    <property type="match status" value="1"/>
</dbReference>
<reference evidence="11 12" key="1">
    <citation type="submission" date="2024-09" db="EMBL/GenBank/DDBJ databases">
        <authorList>
            <person name="Sun Q."/>
            <person name="Mori K."/>
        </authorList>
    </citation>
    <scope>NUCLEOTIDE SEQUENCE [LARGE SCALE GENOMIC DNA]</scope>
    <source>
        <strain evidence="11 12">CECT 7682</strain>
    </source>
</reference>
<dbReference type="Gene3D" id="3.60.10.10">
    <property type="entry name" value="Endonuclease/exonuclease/phosphatase"/>
    <property type="match status" value="1"/>
</dbReference>
<keyword evidence="4" id="KW-0479">Metal-binding</keyword>
<protein>
    <submittedName>
        <fullName evidence="11">Endonuclease/exonuclease/phosphatase family protein</fullName>
    </submittedName>
</protein>
<comment type="caution">
    <text evidence="11">The sequence shown here is derived from an EMBL/GenBank/DDBJ whole genome shotgun (WGS) entry which is preliminary data.</text>
</comment>
<accession>A0ABV5J4M3</accession>
<evidence type="ECO:0000256" key="2">
    <source>
        <dbReference type="ARBA" id="ARBA00001946"/>
    </source>
</evidence>
<keyword evidence="9" id="KW-1133">Transmembrane helix</keyword>
<evidence type="ECO:0000256" key="1">
    <source>
        <dbReference type="ARBA" id="ARBA00001936"/>
    </source>
</evidence>
<organism evidence="11 12">
    <name type="scientific">Echinicola jeungdonensis</name>
    <dbReference type="NCBI Taxonomy" id="709343"/>
    <lineage>
        <taxon>Bacteria</taxon>
        <taxon>Pseudomonadati</taxon>
        <taxon>Bacteroidota</taxon>
        <taxon>Cytophagia</taxon>
        <taxon>Cytophagales</taxon>
        <taxon>Cyclobacteriaceae</taxon>
        <taxon>Echinicola</taxon>
    </lineage>
</organism>
<dbReference type="InterPro" id="IPR051547">
    <property type="entry name" value="TDP2-like"/>
</dbReference>